<dbReference type="InterPro" id="IPR005616">
    <property type="entry name" value="CcmH/CycL/Ccl2/NrfF_N"/>
</dbReference>
<keyword evidence="7" id="KW-0472">Membrane</keyword>
<dbReference type="STRING" id="560819.SAMN05428998_10535"/>
<feature type="compositionally biased region" description="Gly residues" evidence="8">
    <location>
        <begin position="169"/>
        <end position="182"/>
    </location>
</feature>
<dbReference type="Proteomes" id="UP000192917">
    <property type="component" value="Unassembled WGS sequence"/>
</dbReference>
<proteinExistence type="inferred from homology"/>
<keyword evidence="6 7" id="KW-0408">Iron</keyword>
<comment type="similarity">
    <text evidence="1 7">Belongs to the CcmH/CycL/Ccl2/NrfF family.</text>
</comment>
<evidence type="ECO:0000256" key="3">
    <source>
        <dbReference type="ARBA" id="ARBA00022723"/>
    </source>
</evidence>
<dbReference type="PANTHER" id="PTHR47870:SF1">
    <property type="entry name" value="CYTOCHROME C-TYPE BIOGENESIS PROTEIN CCMH"/>
    <property type="match status" value="1"/>
</dbReference>
<dbReference type="RefSeq" id="WP_085122057.1">
    <property type="nucleotide sequence ID" value="NZ_FWZX01000005.1"/>
</dbReference>
<dbReference type="Gene3D" id="1.10.8.640">
    <property type="entry name" value="Cytochrome C biogenesis protein"/>
    <property type="match status" value="1"/>
</dbReference>
<evidence type="ECO:0000256" key="7">
    <source>
        <dbReference type="RuleBase" id="RU364112"/>
    </source>
</evidence>
<dbReference type="EMBL" id="FWZX01000005">
    <property type="protein sequence ID" value="SMF11802.1"/>
    <property type="molecule type" value="Genomic_DNA"/>
</dbReference>
<sequence length="182" mass="18975">MRRGLALLLAAALLAPALLAPVAAWAVLPSEKLADPALEARARAISEEIRCVVCQNESVDASDADIAHDLRVLIRERLKAGDSDQQVKDYLVARYGDYVLLKPPFASYTLVLWLGPVAVLLLGGLGAAVFLRSQRRRGGPAAVAPLSPEEVARVAELTGRQGEAPEGGVAHGGAAQGGGAAR</sequence>
<evidence type="ECO:0000256" key="5">
    <source>
        <dbReference type="ARBA" id="ARBA00022748"/>
    </source>
</evidence>
<evidence type="ECO:0000256" key="8">
    <source>
        <dbReference type="SAM" id="MobiDB-lite"/>
    </source>
</evidence>
<evidence type="ECO:0000256" key="6">
    <source>
        <dbReference type="ARBA" id="ARBA00023004"/>
    </source>
</evidence>
<feature type="chain" id="PRO_5011824516" description="Cytochrome c-type biogenesis protein" evidence="7">
    <location>
        <begin position="27"/>
        <end position="182"/>
    </location>
</feature>
<keyword evidence="2 7" id="KW-0349">Heme</keyword>
<dbReference type="GO" id="GO:0017004">
    <property type="term" value="P:cytochrome complex assembly"/>
    <property type="evidence" value="ECO:0007669"/>
    <property type="project" value="UniProtKB-KW"/>
</dbReference>
<evidence type="ECO:0000313" key="11">
    <source>
        <dbReference type="Proteomes" id="UP000192917"/>
    </source>
</evidence>
<feature type="domain" description="CcmH/CycL/Ccl2/NrfF N-terminal" evidence="9">
    <location>
        <begin position="17"/>
        <end position="157"/>
    </location>
</feature>
<feature type="transmembrane region" description="Helical" evidence="7">
    <location>
        <begin position="110"/>
        <end position="131"/>
    </location>
</feature>
<dbReference type="Pfam" id="PF03918">
    <property type="entry name" value="CcmH"/>
    <property type="match status" value="1"/>
</dbReference>
<dbReference type="InterPro" id="IPR038297">
    <property type="entry name" value="CcmH/CycL/NrfF/Ccl2_sf"/>
</dbReference>
<keyword evidence="7" id="KW-0812">Transmembrane</keyword>
<dbReference type="CDD" id="cd16378">
    <property type="entry name" value="CcmH_N"/>
    <property type="match status" value="1"/>
</dbReference>
<dbReference type="GO" id="GO:0046872">
    <property type="term" value="F:metal ion binding"/>
    <property type="evidence" value="ECO:0007669"/>
    <property type="project" value="UniProtKB-KW"/>
</dbReference>
<organism evidence="10 11">
    <name type="scientific">Tistlia consotensis USBA 355</name>
    <dbReference type="NCBI Taxonomy" id="560819"/>
    <lineage>
        <taxon>Bacteria</taxon>
        <taxon>Pseudomonadati</taxon>
        <taxon>Pseudomonadota</taxon>
        <taxon>Alphaproteobacteria</taxon>
        <taxon>Rhodospirillales</taxon>
        <taxon>Rhodovibrionaceae</taxon>
        <taxon>Tistlia</taxon>
    </lineage>
</organism>
<protein>
    <recommendedName>
        <fullName evidence="7">Cytochrome c-type biogenesis protein</fullName>
    </recommendedName>
</protein>
<accession>A0A1Y6BPN1</accession>
<evidence type="ECO:0000256" key="4">
    <source>
        <dbReference type="ARBA" id="ARBA00022729"/>
    </source>
</evidence>
<evidence type="ECO:0000313" key="10">
    <source>
        <dbReference type="EMBL" id="SMF11802.1"/>
    </source>
</evidence>
<gene>
    <name evidence="10" type="ORF">SAMN05428998_10535</name>
</gene>
<name>A0A1Y6BPN1_9PROT</name>
<evidence type="ECO:0000256" key="2">
    <source>
        <dbReference type="ARBA" id="ARBA00022617"/>
    </source>
</evidence>
<keyword evidence="11" id="KW-1185">Reference proteome</keyword>
<dbReference type="GO" id="GO:0005886">
    <property type="term" value="C:plasma membrane"/>
    <property type="evidence" value="ECO:0007669"/>
    <property type="project" value="TreeGrafter"/>
</dbReference>
<feature type="signal peptide" evidence="7">
    <location>
        <begin position="1"/>
        <end position="26"/>
    </location>
</feature>
<dbReference type="AlphaFoldDB" id="A0A1Y6BPN1"/>
<comment type="function">
    <text evidence="7">Possible subunit of a heme lyase.</text>
</comment>
<evidence type="ECO:0000259" key="9">
    <source>
        <dbReference type="Pfam" id="PF03918"/>
    </source>
</evidence>
<feature type="region of interest" description="Disordered" evidence="8">
    <location>
        <begin position="158"/>
        <end position="182"/>
    </location>
</feature>
<keyword evidence="3 7" id="KW-0479">Metal-binding</keyword>
<dbReference type="InterPro" id="IPR051263">
    <property type="entry name" value="C-type_cytochrome_biogenesis"/>
</dbReference>
<dbReference type="PANTHER" id="PTHR47870">
    <property type="entry name" value="CYTOCHROME C-TYPE BIOGENESIS PROTEIN CCMH"/>
    <property type="match status" value="1"/>
</dbReference>
<evidence type="ECO:0000256" key="1">
    <source>
        <dbReference type="ARBA" id="ARBA00010342"/>
    </source>
</evidence>
<keyword evidence="5" id="KW-0201">Cytochrome c-type biogenesis</keyword>
<keyword evidence="4 7" id="KW-0732">Signal</keyword>
<keyword evidence="7" id="KW-1133">Transmembrane helix</keyword>
<reference evidence="10 11" key="1">
    <citation type="submission" date="2017-04" db="EMBL/GenBank/DDBJ databases">
        <authorList>
            <person name="Afonso C.L."/>
            <person name="Miller P.J."/>
            <person name="Scott M.A."/>
            <person name="Spackman E."/>
            <person name="Goraichik I."/>
            <person name="Dimitrov K.M."/>
            <person name="Suarez D.L."/>
            <person name="Swayne D.E."/>
        </authorList>
    </citation>
    <scope>NUCLEOTIDE SEQUENCE [LARGE SCALE GENOMIC DNA]</scope>
    <source>
        <strain evidence="10 11">USBA 355</strain>
    </source>
</reference>